<dbReference type="InterPro" id="IPR001087">
    <property type="entry name" value="GDSL"/>
</dbReference>
<dbReference type="CDD" id="cd01837">
    <property type="entry name" value="SGNH_plant_lipase_like"/>
    <property type="match status" value="1"/>
</dbReference>
<organism evidence="4 5">
    <name type="scientific">Iris pallida</name>
    <name type="common">Sweet iris</name>
    <dbReference type="NCBI Taxonomy" id="29817"/>
    <lineage>
        <taxon>Eukaryota</taxon>
        <taxon>Viridiplantae</taxon>
        <taxon>Streptophyta</taxon>
        <taxon>Embryophyta</taxon>
        <taxon>Tracheophyta</taxon>
        <taxon>Spermatophyta</taxon>
        <taxon>Magnoliopsida</taxon>
        <taxon>Liliopsida</taxon>
        <taxon>Asparagales</taxon>
        <taxon>Iridaceae</taxon>
        <taxon>Iridoideae</taxon>
        <taxon>Irideae</taxon>
        <taxon>Iris</taxon>
    </lineage>
</organism>
<reference evidence="4" key="2">
    <citation type="submission" date="2023-04" db="EMBL/GenBank/DDBJ databases">
        <authorList>
            <person name="Bruccoleri R.E."/>
            <person name="Oakeley E.J."/>
            <person name="Faust A.-M."/>
            <person name="Dessus-Babus S."/>
            <person name="Altorfer M."/>
            <person name="Burckhardt D."/>
            <person name="Oertli M."/>
            <person name="Naumann U."/>
            <person name="Petersen F."/>
            <person name="Wong J."/>
        </authorList>
    </citation>
    <scope>NUCLEOTIDE SEQUENCE</scope>
    <source>
        <strain evidence="4">GSM-AAB239-AS_SAM_17_03QT</strain>
        <tissue evidence="4">Leaf</tissue>
    </source>
</reference>
<evidence type="ECO:0000313" key="4">
    <source>
        <dbReference type="EMBL" id="KAJ6809231.1"/>
    </source>
</evidence>
<keyword evidence="2 3" id="KW-0732">Signal</keyword>
<name>A0AAX6EZ81_IRIPA</name>
<evidence type="ECO:0000256" key="1">
    <source>
        <dbReference type="ARBA" id="ARBA00008668"/>
    </source>
</evidence>
<reference evidence="4" key="1">
    <citation type="journal article" date="2023" name="GigaByte">
        <title>Genome assembly of the bearded iris, Iris pallida Lam.</title>
        <authorList>
            <person name="Bruccoleri R.E."/>
            <person name="Oakeley E.J."/>
            <person name="Faust A.M.E."/>
            <person name="Altorfer M."/>
            <person name="Dessus-Babus S."/>
            <person name="Burckhardt D."/>
            <person name="Oertli M."/>
            <person name="Naumann U."/>
            <person name="Petersen F."/>
            <person name="Wong J."/>
        </authorList>
    </citation>
    <scope>NUCLEOTIDE SEQUENCE</scope>
    <source>
        <strain evidence="4">GSM-AAB239-AS_SAM_17_03QT</strain>
    </source>
</reference>
<sequence length="383" mass="41907">MGRLTSSPPPISIVFLAFLVLANGGKALGGSSPERSGARRLFIFGDSTVDVGNNNYVDSIPSHRARHPPYGLNGFFGGPTGRFSDGRLVVDFIADYAGLPFIPPFLQPSAKLDNGANFASGGATILPETGKGWGLALGTQLNLFKKMQRSLAREFGDAKTKEQLSEAVYFISIGSNDYIVDYISDLELQKMYPPEEYIGMVIGNLTQAIQELYETGARKFSFLSLGPLGCAPAVRVLGPNGTHGRCFEEVSELAVAHNNMLSASLVGLEYLLEGFKYVNPNAYEWIGDRIHHPLKYGFIDGENACCGRGPYGGIYSCGDTKEGMKEYELCGSPEEHVWWDSYHLSEKVNEQLAKKLWKNTALKGFFTKDSVITDDPTNLQDEL</sequence>
<proteinExistence type="inferred from homology"/>
<evidence type="ECO:0000256" key="2">
    <source>
        <dbReference type="ARBA" id="ARBA00022729"/>
    </source>
</evidence>
<keyword evidence="5" id="KW-1185">Reference proteome</keyword>
<protein>
    <submittedName>
        <fullName evidence="4">GDSL esterase/lipase 5-like</fullName>
    </submittedName>
</protein>
<dbReference type="InterPro" id="IPR044552">
    <property type="entry name" value="GLIP1-5/GLL25"/>
</dbReference>
<dbReference type="Pfam" id="PF00657">
    <property type="entry name" value="Lipase_GDSL"/>
    <property type="match status" value="1"/>
</dbReference>
<gene>
    <name evidence="4" type="ORF">M6B38_161570</name>
</gene>
<comment type="caution">
    <text evidence="4">The sequence shown here is derived from an EMBL/GenBank/DDBJ whole genome shotgun (WGS) entry which is preliminary data.</text>
</comment>
<dbReference type="InterPro" id="IPR035669">
    <property type="entry name" value="SGNH_plant_lipase-like"/>
</dbReference>
<dbReference type="GO" id="GO:0016298">
    <property type="term" value="F:lipase activity"/>
    <property type="evidence" value="ECO:0007669"/>
    <property type="project" value="TreeGrafter"/>
</dbReference>
<feature type="signal peptide" evidence="3">
    <location>
        <begin position="1"/>
        <end position="27"/>
    </location>
</feature>
<dbReference type="AlphaFoldDB" id="A0AAX6EZ81"/>
<dbReference type="Gene3D" id="3.40.50.1110">
    <property type="entry name" value="SGNH hydrolase"/>
    <property type="match status" value="1"/>
</dbReference>
<dbReference type="EMBL" id="JANAVB010033020">
    <property type="protein sequence ID" value="KAJ6809231.1"/>
    <property type="molecule type" value="Genomic_DNA"/>
</dbReference>
<dbReference type="InterPro" id="IPR036514">
    <property type="entry name" value="SGNH_hydro_sf"/>
</dbReference>
<accession>A0AAX6EZ81</accession>
<comment type="similarity">
    <text evidence="1">Belongs to the 'GDSL' lipolytic enzyme family.</text>
</comment>
<dbReference type="PANTHER" id="PTHR45966:SF13">
    <property type="entry name" value="GDSL ESTERASE_LIPASE"/>
    <property type="match status" value="1"/>
</dbReference>
<dbReference type="Proteomes" id="UP001140949">
    <property type="component" value="Unassembled WGS sequence"/>
</dbReference>
<evidence type="ECO:0000313" key="5">
    <source>
        <dbReference type="Proteomes" id="UP001140949"/>
    </source>
</evidence>
<dbReference type="PANTHER" id="PTHR45966">
    <property type="entry name" value="GDSL-LIKE LIPASE/ACYLHYDROLASE"/>
    <property type="match status" value="1"/>
</dbReference>
<dbReference type="SUPFAM" id="SSF52266">
    <property type="entry name" value="SGNH hydrolase"/>
    <property type="match status" value="1"/>
</dbReference>
<feature type="chain" id="PRO_5043814081" evidence="3">
    <location>
        <begin position="28"/>
        <end position="383"/>
    </location>
</feature>
<evidence type="ECO:0000256" key="3">
    <source>
        <dbReference type="SAM" id="SignalP"/>
    </source>
</evidence>